<dbReference type="AlphaFoldDB" id="A0A0V1BPY1"/>
<dbReference type="EMBL" id="JYDH01000019">
    <property type="protein sequence ID" value="KRY39323.1"/>
    <property type="molecule type" value="Genomic_DNA"/>
</dbReference>
<accession>A0A0V1BPY1</accession>
<sequence length="73" mass="7734">MSGYSKGRRTKRFGLLRSSGSSQLSIAAASCSIGVVGSSCLDVSLPFSTLSLSDVYFETSANRIVKILLIDNN</sequence>
<evidence type="ECO:0000313" key="1">
    <source>
        <dbReference type="EMBL" id="KRY39323.1"/>
    </source>
</evidence>
<dbReference type="InParanoid" id="A0A0V1BPY1"/>
<comment type="caution">
    <text evidence="1">The sequence shown here is derived from an EMBL/GenBank/DDBJ whole genome shotgun (WGS) entry which is preliminary data.</text>
</comment>
<name>A0A0V1BPY1_TRISP</name>
<dbReference type="Proteomes" id="UP000054776">
    <property type="component" value="Unassembled WGS sequence"/>
</dbReference>
<evidence type="ECO:0000313" key="2">
    <source>
        <dbReference type="Proteomes" id="UP000054776"/>
    </source>
</evidence>
<dbReference type="PROSITE" id="PS51257">
    <property type="entry name" value="PROKAR_LIPOPROTEIN"/>
    <property type="match status" value="1"/>
</dbReference>
<protein>
    <submittedName>
        <fullName evidence="1">Uncharacterized protein</fullName>
    </submittedName>
</protein>
<gene>
    <name evidence="1" type="ORF">T01_15866</name>
</gene>
<keyword evidence="2" id="KW-1185">Reference proteome</keyword>
<reference evidence="1 2" key="1">
    <citation type="submission" date="2015-01" db="EMBL/GenBank/DDBJ databases">
        <title>Evolution of Trichinella species and genotypes.</title>
        <authorList>
            <person name="Korhonen P.K."/>
            <person name="Edoardo P."/>
            <person name="Giuseppe L.R."/>
            <person name="Gasser R.B."/>
        </authorList>
    </citation>
    <scope>NUCLEOTIDE SEQUENCE [LARGE SCALE GENOMIC DNA]</scope>
    <source>
        <strain evidence="1">ISS3</strain>
    </source>
</reference>
<organism evidence="1 2">
    <name type="scientific">Trichinella spiralis</name>
    <name type="common">Trichina worm</name>
    <dbReference type="NCBI Taxonomy" id="6334"/>
    <lineage>
        <taxon>Eukaryota</taxon>
        <taxon>Metazoa</taxon>
        <taxon>Ecdysozoa</taxon>
        <taxon>Nematoda</taxon>
        <taxon>Enoplea</taxon>
        <taxon>Dorylaimia</taxon>
        <taxon>Trichinellida</taxon>
        <taxon>Trichinellidae</taxon>
        <taxon>Trichinella</taxon>
    </lineage>
</organism>
<proteinExistence type="predicted"/>